<evidence type="ECO:0000256" key="1">
    <source>
        <dbReference type="ARBA" id="ARBA00009437"/>
    </source>
</evidence>
<dbReference type="PANTHER" id="PTHR30346:SF29">
    <property type="entry name" value="LYSR SUBSTRATE-BINDING"/>
    <property type="match status" value="1"/>
</dbReference>
<dbReference type="PROSITE" id="PS50931">
    <property type="entry name" value="HTH_LYSR"/>
    <property type="match status" value="1"/>
</dbReference>
<dbReference type="Gene3D" id="3.40.190.10">
    <property type="entry name" value="Periplasmic binding protein-like II"/>
    <property type="match status" value="2"/>
</dbReference>
<dbReference type="AlphaFoldDB" id="A0A562VD42"/>
<reference evidence="7 8" key="1">
    <citation type="journal article" date="2013" name="Stand. Genomic Sci.">
        <title>Genomic Encyclopedia of Type Strains, Phase I: The one thousand microbial genomes (KMG-I) project.</title>
        <authorList>
            <person name="Kyrpides N.C."/>
            <person name="Woyke T."/>
            <person name="Eisen J.A."/>
            <person name="Garrity G."/>
            <person name="Lilburn T.G."/>
            <person name="Beck B.J."/>
            <person name="Whitman W.B."/>
            <person name="Hugenholtz P."/>
            <person name="Klenk H.P."/>
        </authorList>
    </citation>
    <scope>NUCLEOTIDE SEQUENCE [LARGE SCALE GENOMIC DNA]</scope>
    <source>
        <strain evidence="7 8">DSM 45044</strain>
    </source>
</reference>
<dbReference type="CDD" id="cd08423">
    <property type="entry name" value="PBP2_LTTR_like_6"/>
    <property type="match status" value="1"/>
</dbReference>
<evidence type="ECO:0000256" key="5">
    <source>
        <dbReference type="SAM" id="MobiDB-lite"/>
    </source>
</evidence>
<dbReference type="Proteomes" id="UP000321617">
    <property type="component" value="Unassembled WGS sequence"/>
</dbReference>
<dbReference type="PANTHER" id="PTHR30346">
    <property type="entry name" value="TRANSCRIPTIONAL DUAL REGULATOR HCAR-RELATED"/>
    <property type="match status" value="1"/>
</dbReference>
<feature type="region of interest" description="Disordered" evidence="5">
    <location>
        <begin position="356"/>
        <end position="408"/>
    </location>
</feature>
<comment type="caution">
    <text evidence="7">The sequence shown here is derived from an EMBL/GenBank/DDBJ whole genome shotgun (WGS) entry which is preliminary data.</text>
</comment>
<comment type="similarity">
    <text evidence="1">Belongs to the LysR transcriptional regulatory family.</text>
</comment>
<dbReference type="EMBL" id="VLLL01000005">
    <property type="protein sequence ID" value="TWJ15731.1"/>
    <property type="molecule type" value="Genomic_DNA"/>
</dbReference>
<feature type="domain" description="HTH lysR-type" evidence="6">
    <location>
        <begin position="1"/>
        <end position="56"/>
    </location>
</feature>
<dbReference type="Pfam" id="PF03466">
    <property type="entry name" value="LysR_substrate"/>
    <property type="match status" value="1"/>
</dbReference>
<dbReference type="InterPro" id="IPR005119">
    <property type="entry name" value="LysR_subst-bd"/>
</dbReference>
<sequence>MTGLQLLHQLRMRGTLTAAAEALRMSRSAASHRLASLERRTGVPLTERVGRGIRLTEAGVALADHAARVLTELERGEGVLERWRGELTGTLTVTAVQTIAINVMPGVLTVLRERHPGLRVECHTRDTEAAVRAVSAGDADVAVVPSYRATPLRIPPGVRSRRLGHDPLRVVLPKGHRLAEVAAVRLADLAAEPWITGEPDGQFGRLVPSLCRRHGFTPDVRHRSSDHLVIGALVSAGQGVALIPASARSADWHPVVVRPIAGERTGRDVLALTRDGSRGRPTVDAVLGALEEAGLPAPESTEETTVARLRPRTFHRGTGRVRRLHRVLRGPARPSASPIRRPLHRHRKPRLHVLGLRQPRRDARAHHRAGPARRAPARLPARPRHPHREPAALTGSARRGDTAMPGRW</sequence>
<keyword evidence="3 7" id="KW-0238">DNA-binding</keyword>
<accession>A0A562VD42</accession>
<dbReference type="RefSeq" id="WP_244615770.1">
    <property type="nucleotide sequence ID" value="NZ_BAABIJ010000001.1"/>
</dbReference>
<evidence type="ECO:0000313" key="7">
    <source>
        <dbReference type="EMBL" id="TWJ15731.1"/>
    </source>
</evidence>
<keyword evidence="2" id="KW-0805">Transcription regulation</keyword>
<evidence type="ECO:0000259" key="6">
    <source>
        <dbReference type="PROSITE" id="PS50931"/>
    </source>
</evidence>
<evidence type="ECO:0000256" key="2">
    <source>
        <dbReference type="ARBA" id="ARBA00023015"/>
    </source>
</evidence>
<dbReference type="Pfam" id="PF00126">
    <property type="entry name" value="HTH_1"/>
    <property type="match status" value="1"/>
</dbReference>
<evidence type="ECO:0000256" key="4">
    <source>
        <dbReference type="ARBA" id="ARBA00023163"/>
    </source>
</evidence>
<dbReference type="GO" id="GO:0003700">
    <property type="term" value="F:DNA-binding transcription factor activity"/>
    <property type="evidence" value="ECO:0007669"/>
    <property type="project" value="InterPro"/>
</dbReference>
<dbReference type="GO" id="GO:0003677">
    <property type="term" value="F:DNA binding"/>
    <property type="evidence" value="ECO:0007669"/>
    <property type="project" value="UniProtKB-KW"/>
</dbReference>
<keyword evidence="8" id="KW-1185">Reference proteome</keyword>
<evidence type="ECO:0000256" key="3">
    <source>
        <dbReference type="ARBA" id="ARBA00023125"/>
    </source>
</evidence>
<evidence type="ECO:0000313" key="8">
    <source>
        <dbReference type="Proteomes" id="UP000321617"/>
    </source>
</evidence>
<keyword evidence="4" id="KW-0804">Transcription</keyword>
<dbReference type="Gene3D" id="1.10.10.10">
    <property type="entry name" value="Winged helix-like DNA-binding domain superfamily/Winged helix DNA-binding domain"/>
    <property type="match status" value="1"/>
</dbReference>
<proteinExistence type="inferred from homology"/>
<protein>
    <submittedName>
        <fullName evidence="7">DNA-binding transcriptional LysR family regulator</fullName>
    </submittedName>
</protein>
<organism evidence="7 8">
    <name type="scientific">Stackebrandtia albiflava</name>
    <dbReference type="NCBI Taxonomy" id="406432"/>
    <lineage>
        <taxon>Bacteria</taxon>
        <taxon>Bacillati</taxon>
        <taxon>Actinomycetota</taxon>
        <taxon>Actinomycetes</taxon>
        <taxon>Glycomycetales</taxon>
        <taxon>Glycomycetaceae</taxon>
        <taxon>Stackebrandtia</taxon>
    </lineage>
</organism>
<dbReference type="InterPro" id="IPR036388">
    <property type="entry name" value="WH-like_DNA-bd_sf"/>
</dbReference>
<name>A0A562VD42_9ACTN</name>
<dbReference type="SUPFAM" id="SSF53850">
    <property type="entry name" value="Periplasmic binding protein-like II"/>
    <property type="match status" value="1"/>
</dbReference>
<dbReference type="SUPFAM" id="SSF46785">
    <property type="entry name" value="Winged helix' DNA-binding domain"/>
    <property type="match status" value="1"/>
</dbReference>
<dbReference type="GO" id="GO:0032993">
    <property type="term" value="C:protein-DNA complex"/>
    <property type="evidence" value="ECO:0007669"/>
    <property type="project" value="TreeGrafter"/>
</dbReference>
<gene>
    <name evidence="7" type="ORF">LX16_1445</name>
</gene>
<dbReference type="InterPro" id="IPR036390">
    <property type="entry name" value="WH_DNA-bd_sf"/>
</dbReference>
<dbReference type="InterPro" id="IPR000847">
    <property type="entry name" value="LysR_HTH_N"/>
</dbReference>